<feature type="domain" description="NAD(P)-binding" evidence="1">
    <location>
        <begin position="4"/>
        <end position="305"/>
    </location>
</feature>
<evidence type="ECO:0000259" key="1">
    <source>
        <dbReference type="Pfam" id="PF16363"/>
    </source>
</evidence>
<dbReference type="Pfam" id="PF16363">
    <property type="entry name" value="GDP_Man_Dehyd"/>
    <property type="match status" value="1"/>
</dbReference>
<comment type="caution">
    <text evidence="2">The sequence shown here is derived from an EMBL/GenBank/DDBJ whole genome shotgun (WGS) entry which is preliminary data.</text>
</comment>
<reference evidence="3" key="1">
    <citation type="submission" date="2017-09" db="EMBL/GenBank/DDBJ databases">
        <title>Depth-based differentiation of microbial function through sediment-hosted aquifers and enrichment of novel symbionts in the deep terrestrial subsurface.</title>
        <authorList>
            <person name="Probst A.J."/>
            <person name="Ladd B."/>
            <person name="Jarett J.K."/>
            <person name="Geller-Mcgrath D.E."/>
            <person name="Sieber C.M.K."/>
            <person name="Emerson J.B."/>
            <person name="Anantharaman K."/>
            <person name="Thomas B.C."/>
            <person name="Malmstrom R."/>
            <person name="Stieglmeier M."/>
            <person name="Klingl A."/>
            <person name="Woyke T."/>
            <person name="Ryan C.M."/>
            <person name="Banfield J.F."/>
        </authorList>
    </citation>
    <scope>NUCLEOTIDE SEQUENCE [LARGE SCALE GENOMIC DNA]</scope>
</reference>
<dbReference type="Gene3D" id="3.90.25.10">
    <property type="entry name" value="UDP-galactose 4-epimerase, domain 1"/>
    <property type="match status" value="1"/>
</dbReference>
<dbReference type="PANTHER" id="PTHR43000">
    <property type="entry name" value="DTDP-D-GLUCOSE 4,6-DEHYDRATASE-RELATED"/>
    <property type="match status" value="1"/>
</dbReference>
<dbReference type="AlphaFoldDB" id="A0A2H0X9A0"/>
<dbReference type="InterPro" id="IPR016040">
    <property type="entry name" value="NAD(P)-bd_dom"/>
</dbReference>
<dbReference type="CDD" id="cd05256">
    <property type="entry name" value="UDP_AE_SDR_e"/>
    <property type="match status" value="1"/>
</dbReference>
<dbReference type="InterPro" id="IPR036291">
    <property type="entry name" value="NAD(P)-bd_dom_sf"/>
</dbReference>
<gene>
    <name evidence="2" type="ORF">COT51_02430</name>
</gene>
<dbReference type="SUPFAM" id="SSF51735">
    <property type="entry name" value="NAD(P)-binding Rossmann-fold domains"/>
    <property type="match status" value="1"/>
</dbReference>
<accession>A0A2H0X9A0</accession>
<proteinExistence type="predicted"/>
<organism evidence="2 3">
    <name type="scientific">candidate division WWE3 bacterium CG08_land_8_20_14_0_20_41_15</name>
    <dbReference type="NCBI Taxonomy" id="1975086"/>
    <lineage>
        <taxon>Bacteria</taxon>
        <taxon>Katanobacteria</taxon>
    </lineage>
</organism>
<sequence length="316" mass="35246">MNYLVTGGAGFIGSNLVDKLLELGHRVIVLDDFSGGKEQNLASQKNNPNLKIVKKSIGDNLQEILSGEHFDGVFHFAARPRVQYSIEHPVETHDINVNGTLNLLEFCRVAGIKRIVFSSSSSVYGDQKILPLVETMTPDPLSPYALHKLLGEEYMRLYFHVYGLETISLRYFNVYGPRIDPSGGYPLAIAKFINLVKKGESPTITGDGEQTRDFTYVGDVVRANILAMETTNKECFGQSFNIGAGNNVTINHVASEIIKLSGKDIKPVYIPARFEPRNTLADHTKAKNLLGWEPEVVFEEGLKRTWDYFVVKSPHD</sequence>
<evidence type="ECO:0000313" key="3">
    <source>
        <dbReference type="Proteomes" id="UP000231098"/>
    </source>
</evidence>
<protein>
    <submittedName>
        <fullName evidence="2">LPS biosynthesis protein WbpP</fullName>
    </submittedName>
</protein>
<evidence type="ECO:0000313" key="2">
    <source>
        <dbReference type="EMBL" id="PIS21506.1"/>
    </source>
</evidence>
<name>A0A2H0X9A0_UNCKA</name>
<dbReference type="Proteomes" id="UP000231098">
    <property type="component" value="Unassembled WGS sequence"/>
</dbReference>
<dbReference type="Gene3D" id="3.40.50.720">
    <property type="entry name" value="NAD(P)-binding Rossmann-like Domain"/>
    <property type="match status" value="1"/>
</dbReference>
<dbReference type="EMBL" id="PEYV01000040">
    <property type="protein sequence ID" value="PIS21506.1"/>
    <property type="molecule type" value="Genomic_DNA"/>
</dbReference>